<dbReference type="KEGG" id="raj:RA11412_1598"/>
<keyword evidence="2" id="KW-1185">Reference proteome</keyword>
<sequence>MTPYTCPMGHIIGVQTGEWDTEEKMLNPQTPQKTRRTITMH</sequence>
<dbReference type="EMBL" id="AP017895">
    <property type="protein sequence ID" value="BAV87897.1"/>
    <property type="molecule type" value="Genomic_DNA"/>
</dbReference>
<reference evidence="1 2" key="1">
    <citation type="submission" date="2016-10" db="EMBL/GenBank/DDBJ databases">
        <title>Genome sequence of Rothia aeria strain JCM11412.</title>
        <authorList>
            <person name="Nambu T."/>
        </authorList>
    </citation>
    <scope>NUCLEOTIDE SEQUENCE [LARGE SCALE GENOMIC DNA]</scope>
    <source>
        <strain evidence="1 2">JCM 11412</strain>
    </source>
</reference>
<protein>
    <submittedName>
        <fullName evidence="1">Uncharacterized protein</fullName>
    </submittedName>
</protein>
<evidence type="ECO:0000313" key="2">
    <source>
        <dbReference type="Proteomes" id="UP000250241"/>
    </source>
</evidence>
<accession>A0A2Z5QZM5</accession>
<evidence type="ECO:0000313" key="1">
    <source>
        <dbReference type="EMBL" id="BAV87897.1"/>
    </source>
</evidence>
<gene>
    <name evidence="1" type="ORF">RA11412_1598</name>
</gene>
<organism evidence="1 2">
    <name type="scientific">Rothia aeria</name>
    <dbReference type="NCBI Taxonomy" id="172042"/>
    <lineage>
        <taxon>Bacteria</taxon>
        <taxon>Bacillati</taxon>
        <taxon>Actinomycetota</taxon>
        <taxon>Actinomycetes</taxon>
        <taxon>Micrococcales</taxon>
        <taxon>Micrococcaceae</taxon>
        <taxon>Rothia</taxon>
    </lineage>
</organism>
<proteinExistence type="predicted"/>
<name>A0A2Z5QZM5_9MICC</name>
<dbReference type="Proteomes" id="UP000250241">
    <property type="component" value="Chromosome"/>
</dbReference>
<dbReference type="AlphaFoldDB" id="A0A2Z5QZM5"/>